<dbReference type="InterPro" id="IPR038725">
    <property type="entry name" value="YdaG_split_barrel_FMN-bd"/>
</dbReference>
<proteinExistence type="predicted"/>
<evidence type="ECO:0000313" key="3">
    <source>
        <dbReference type="Proteomes" id="UP000241010"/>
    </source>
</evidence>
<gene>
    <name evidence="2" type="ORF">C5F48_11840</name>
</gene>
<dbReference type="PANTHER" id="PTHR34818">
    <property type="entry name" value="PROTEIN BLI-3"/>
    <property type="match status" value="1"/>
</dbReference>
<dbReference type="Gene3D" id="2.30.110.10">
    <property type="entry name" value="Electron Transport, Fmn-binding Protein, Chain A"/>
    <property type="match status" value="1"/>
</dbReference>
<dbReference type="Pfam" id="PF16242">
    <property type="entry name" value="Pyrid_ox_like"/>
    <property type="match status" value="1"/>
</dbReference>
<feature type="domain" description="General stress protein FMN-binding split barrel" evidence="1">
    <location>
        <begin position="11"/>
        <end position="155"/>
    </location>
</feature>
<comment type="caution">
    <text evidence="2">The sequence shown here is derived from an EMBL/GenBank/DDBJ whole genome shotgun (WGS) entry which is preliminary data.</text>
</comment>
<sequence>MSDTDLAKTDPKKLLWKELEDTRAGMLGIVGSGQHFQPMSHHADEAGRKLWFLTKRSTDLFKAIGPGSTAHFVLVAKGQDFHACMSGPITEEMDRAKLDEMWNPIVGAWFEGKEDPDLTMIAVTLDSAALWASTSSTGRFAYEIAKANMTDSDPDVGVHNVVSFA</sequence>
<protein>
    <submittedName>
        <fullName evidence="2">General stress protein</fullName>
    </submittedName>
</protein>
<evidence type="ECO:0000259" key="1">
    <source>
        <dbReference type="Pfam" id="PF16242"/>
    </source>
</evidence>
<organism evidence="2 3">
    <name type="scientific">Cereibacter changlensis JA139</name>
    <dbReference type="NCBI Taxonomy" id="1188249"/>
    <lineage>
        <taxon>Bacteria</taxon>
        <taxon>Pseudomonadati</taxon>
        <taxon>Pseudomonadota</taxon>
        <taxon>Alphaproteobacteria</taxon>
        <taxon>Rhodobacterales</taxon>
        <taxon>Paracoccaceae</taxon>
        <taxon>Cereibacter</taxon>
    </lineage>
</organism>
<keyword evidence="3" id="KW-1185">Reference proteome</keyword>
<evidence type="ECO:0000313" key="2">
    <source>
        <dbReference type="EMBL" id="PTE21507.1"/>
    </source>
</evidence>
<dbReference type="Proteomes" id="UP000241010">
    <property type="component" value="Unassembled WGS sequence"/>
</dbReference>
<name>A0A2T4JUL0_9RHOB</name>
<dbReference type="OrthoDB" id="1432662at2"/>
<dbReference type="InterPro" id="IPR012349">
    <property type="entry name" value="Split_barrel_FMN-bd"/>
</dbReference>
<accession>A0A2T4JUL0</accession>
<dbReference type="RefSeq" id="WP_107664123.1">
    <property type="nucleotide sequence ID" value="NZ_PZKG01000048.1"/>
</dbReference>
<dbReference type="PANTHER" id="PTHR34818:SF1">
    <property type="entry name" value="PROTEIN BLI-3"/>
    <property type="match status" value="1"/>
</dbReference>
<dbReference type="AlphaFoldDB" id="A0A2T4JUL0"/>
<reference evidence="2 3" key="1">
    <citation type="submission" date="2018-03" db="EMBL/GenBank/DDBJ databases">
        <title>Cereibacter changlensis.</title>
        <authorList>
            <person name="Meyer T.E."/>
            <person name="Miller S."/>
            <person name="Lodha T."/>
            <person name="Gandham S."/>
            <person name="Chintalapati S."/>
            <person name="Chintalapati V.R."/>
        </authorList>
    </citation>
    <scope>NUCLEOTIDE SEQUENCE [LARGE SCALE GENOMIC DNA]</scope>
    <source>
        <strain evidence="2 3">JA139</strain>
    </source>
</reference>
<dbReference type="InterPro" id="IPR052917">
    <property type="entry name" value="Stress-Dev_Protein"/>
</dbReference>
<dbReference type="SUPFAM" id="SSF50475">
    <property type="entry name" value="FMN-binding split barrel"/>
    <property type="match status" value="1"/>
</dbReference>
<dbReference type="EMBL" id="PZKG01000048">
    <property type="protein sequence ID" value="PTE21507.1"/>
    <property type="molecule type" value="Genomic_DNA"/>
</dbReference>